<evidence type="ECO:0000259" key="2">
    <source>
        <dbReference type="Pfam" id="PF25600"/>
    </source>
</evidence>
<evidence type="ECO:0000313" key="3">
    <source>
        <dbReference type="EMBL" id="KAL1270705.1"/>
    </source>
</evidence>
<dbReference type="EMBL" id="JAYMGO010000007">
    <property type="protein sequence ID" value="KAL1270705.1"/>
    <property type="molecule type" value="Genomic_DNA"/>
</dbReference>
<feature type="domain" description="TRIM8/14/16/25/29/45/65 coiled-coil region" evidence="2">
    <location>
        <begin position="31"/>
        <end position="76"/>
    </location>
</feature>
<reference evidence="3 4" key="1">
    <citation type="submission" date="2023-09" db="EMBL/GenBank/DDBJ databases">
        <authorList>
            <person name="Wang M."/>
        </authorList>
    </citation>
    <scope>NUCLEOTIDE SEQUENCE [LARGE SCALE GENOMIC DNA]</scope>
    <source>
        <strain evidence="3">GT-2023</strain>
        <tissue evidence="3">Liver</tissue>
    </source>
</reference>
<feature type="coiled-coil region" evidence="1">
    <location>
        <begin position="13"/>
        <end position="51"/>
    </location>
</feature>
<dbReference type="InterPro" id="IPR058030">
    <property type="entry name" value="TRIM8/14/16/25/29/45/65_CC"/>
</dbReference>
<accession>A0ABR3N189</accession>
<evidence type="ECO:0000256" key="1">
    <source>
        <dbReference type="SAM" id="Coils"/>
    </source>
</evidence>
<sequence length="134" mass="16108">MNKHKTHDTVTVAEQRTEQEKHLKERLKQHIQEIEKKIQELREAVKYHKRSAQAAIKDSERIFTELICSIERSRSEKSVSHLRKKLEDFCHKEIQIISSRVNSIQIIPFIEPKTREEFLQYRNHFTLDPDTLVY</sequence>
<name>A0ABR3N189_9TELE</name>
<dbReference type="Proteomes" id="UP001558613">
    <property type="component" value="Unassembled WGS sequence"/>
</dbReference>
<protein>
    <recommendedName>
        <fullName evidence="2">TRIM8/14/16/25/29/45/65 coiled-coil region domain-containing protein</fullName>
    </recommendedName>
</protein>
<proteinExistence type="predicted"/>
<gene>
    <name evidence="3" type="ORF">QQF64_029721</name>
</gene>
<dbReference type="Pfam" id="PF25600">
    <property type="entry name" value="TRIM_CC"/>
    <property type="match status" value="1"/>
</dbReference>
<keyword evidence="1" id="KW-0175">Coiled coil</keyword>
<organism evidence="3 4">
    <name type="scientific">Cirrhinus molitorella</name>
    <name type="common">mud carp</name>
    <dbReference type="NCBI Taxonomy" id="172907"/>
    <lineage>
        <taxon>Eukaryota</taxon>
        <taxon>Metazoa</taxon>
        <taxon>Chordata</taxon>
        <taxon>Craniata</taxon>
        <taxon>Vertebrata</taxon>
        <taxon>Euteleostomi</taxon>
        <taxon>Actinopterygii</taxon>
        <taxon>Neopterygii</taxon>
        <taxon>Teleostei</taxon>
        <taxon>Ostariophysi</taxon>
        <taxon>Cypriniformes</taxon>
        <taxon>Cyprinidae</taxon>
        <taxon>Labeoninae</taxon>
        <taxon>Labeonini</taxon>
        <taxon>Cirrhinus</taxon>
    </lineage>
</organism>
<comment type="caution">
    <text evidence="3">The sequence shown here is derived from an EMBL/GenBank/DDBJ whole genome shotgun (WGS) entry which is preliminary data.</text>
</comment>
<evidence type="ECO:0000313" key="4">
    <source>
        <dbReference type="Proteomes" id="UP001558613"/>
    </source>
</evidence>
<keyword evidence="4" id="KW-1185">Reference proteome</keyword>